<sequence length="130" mass="14365">MFRSFGALVADLLVILLFVAIGLFQHDLSLSMENIAQVGWPYALGTLLGHLVLRAWRHPFRLWPHGVMIWAITIVTAMAVRTLFGAGTEVSFVIVSAIFTGVLMLGWRAVALWATRAERRPAPVEPEPTA</sequence>
<proteinExistence type="predicted"/>
<feature type="transmembrane region" description="Helical" evidence="1">
    <location>
        <begin position="67"/>
        <end position="84"/>
    </location>
</feature>
<feature type="transmembrane region" description="Helical" evidence="1">
    <location>
        <begin position="7"/>
        <end position="26"/>
    </location>
</feature>
<evidence type="ECO:0000313" key="2">
    <source>
        <dbReference type="EMBL" id="MFD1835549.1"/>
    </source>
</evidence>
<name>A0ABW4PZ11_9MICO</name>
<evidence type="ECO:0000256" key="1">
    <source>
        <dbReference type="SAM" id="Phobius"/>
    </source>
</evidence>
<dbReference type="RefSeq" id="WP_137770269.1">
    <property type="nucleotide sequence ID" value="NZ_BAAAIS010000002.1"/>
</dbReference>
<reference evidence="3" key="1">
    <citation type="journal article" date="2019" name="Int. J. Syst. Evol. Microbiol.">
        <title>The Global Catalogue of Microorganisms (GCM) 10K type strain sequencing project: providing services to taxonomists for standard genome sequencing and annotation.</title>
        <authorList>
            <consortium name="The Broad Institute Genomics Platform"/>
            <consortium name="The Broad Institute Genome Sequencing Center for Infectious Disease"/>
            <person name="Wu L."/>
            <person name="Ma J."/>
        </authorList>
    </citation>
    <scope>NUCLEOTIDE SEQUENCE [LARGE SCALE GENOMIC DNA]</scope>
    <source>
        <strain evidence="3">JCM 11650</strain>
    </source>
</reference>
<protein>
    <submittedName>
        <fullName evidence="2">DUF3054 domain-containing protein</fullName>
    </submittedName>
</protein>
<comment type="caution">
    <text evidence="2">The sequence shown here is derived from an EMBL/GenBank/DDBJ whole genome shotgun (WGS) entry which is preliminary data.</text>
</comment>
<feature type="transmembrane region" description="Helical" evidence="1">
    <location>
        <begin position="38"/>
        <end position="55"/>
    </location>
</feature>
<dbReference type="EMBL" id="JBHUFL010000002">
    <property type="protein sequence ID" value="MFD1835549.1"/>
    <property type="molecule type" value="Genomic_DNA"/>
</dbReference>
<keyword evidence="1" id="KW-0812">Transmembrane</keyword>
<dbReference type="InterPro" id="IPR021414">
    <property type="entry name" value="DUF3054"/>
</dbReference>
<evidence type="ECO:0000313" key="3">
    <source>
        <dbReference type="Proteomes" id="UP001597280"/>
    </source>
</evidence>
<keyword evidence="1" id="KW-1133">Transmembrane helix</keyword>
<accession>A0ABW4PZ11</accession>
<gene>
    <name evidence="2" type="ORF">ACFSDA_10735</name>
</gene>
<feature type="transmembrane region" description="Helical" evidence="1">
    <location>
        <begin position="90"/>
        <end position="110"/>
    </location>
</feature>
<organism evidence="2 3">
    <name type="scientific">Brachybacterium rhamnosum</name>
    <dbReference type="NCBI Taxonomy" id="173361"/>
    <lineage>
        <taxon>Bacteria</taxon>
        <taxon>Bacillati</taxon>
        <taxon>Actinomycetota</taxon>
        <taxon>Actinomycetes</taxon>
        <taxon>Micrococcales</taxon>
        <taxon>Dermabacteraceae</taxon>
        <taxon>Brachybacterium</taxon>
    </lineage>
</organism>
<keyword evidence="3" id="KW-1185">Reference proteome</keyword>
<dbReference type="Pfam" id="PF11255">
    <property type="entry name" value="DUF3054"/>
    <property type="match status" value="1"/>
</dbReference>
<dbReference type="Proteomes" id="UP001597280">
    <property type="component" value="Unassembled WGS sequence"/>
</dbReference>
<keyword evidence="1" id="KW-0472">Membrane</keyword>